<proteinExistence type="predicted"/>
<keyword evidence="2" id="KW-0560">Oxidoreductase</keyword>
<organism evidence="2">
    <name type="scientific">hydrothermal vent metagenome</name>
    <dbReference type="NCBI Taxonomy" id="652676"/>
    <lineage>
        <taxon>unclassified sequences</taxon>
        <taxon>metagenomes</taxon>
        <taxon>ecological metagenomes</taxon>
    </lineage>
</organism>
<dbReference type="EC" id="1.1.1.25" evidence="2"/>
<dbReference type="PANTHER" id="PTHR21089">
    <property type="entry name" value="SHIKIMATE DEHYDROGENASE"/>
    <property type="match status" value="1"/>
</dbReference>
<dbReference type="GO" id="GO:0009423">
    <property type="term" value="P:chorismate biosynthetic process"/>
    <property type="evidence" value="ECO:0007669"/>
    <property type="project" value="TreeGrafter"/>
</dbReference>
<dbReference type="GO" id="GO:0004764">
    <property type="term" value="F:shikimate 3-dehydrogenase (NADP+) activity"/>
    <property type="evidence" value="ECO:0007669"/>
    <property type="project" value="UniProtKB-EC"/>
</dbReference>
<dbReference type="SUPFAM" id="SSF51735">
    <property type="entry name" value="NAD(P)-binding Rossmann-fold domains"/>
    <property type="match status" value="1"/>
</dbReference>
<protein>
    <submittedName>
        <fullName evidence="2">Shikimate 5-dehydrogenase I alpha</fullName>
        <ecNumber evidence="2">1.1.1.25</ecNumber>
    </submittedName>
</protein>
<dbReference type="InterPro" id="IPR013708">
    <property type="entry name" value="Shikimate_DH-bd_N"/>
</dbReference>
<dbReference type="InterPro" id="IPR036291">
    <property type="entry name" value="NAD(P)-bd_dom_sf"/>
</dbReference>
<dbReference type="Gene3D" id="3.40.50.720">
    <property type="entry name" value="NAD(P)-binding Rossmann-like Domain"/>
    <property type="match status" value="1"/>
</dbReference>
<gene>
    <name evidence="2" type="ORF">MNBD_ALPHA05-210</name>
</gene>
<dbReference type="SUPFAM" id="SSF53223">
    <property type="entry name" value="Aminoacid dehydrogenase-like, N-terminal domain"/>
    <property type="match status" value="1"/>
</dbReference>
<dbReference type="InterPro" id="IPR022893">
    <property type="entry name" value="Shikimate_DH_fam"/>
</dbReference>
<evidence type="ECO:0000313" key="2">
    <source>
        <dbReference type="EMBL" id="VAW03788.1"/>
    </source>
</evidence>
<dbReference type="AlphaFoldDB" id="A0A3B0SEU8"/>
<dbReference type="InterPro" id="IPR046346">
    <property type="entry name" value="Aminoacid_DH-like_N_sf"/>
</dbReference>
<dbReference type="GO" id="GO:0050661">
    <property type="term" value="F:NADP binding"/>
    <property type="evidence" value="ECO:0007669"/>
    <property type="project" value="TreeGrafter"/>
</dbReference>
<feature type="domain" description="Shikimate dehydrogenase substrate binding N-terminal" evidence="1">
    <location>
        <begin position="14"/>
        <end position="97"/>
    </location>
</feature>
<dbReference type="Gene3D" id="3.40.50.10860">
    <property type="entry name" value="Leucine Dehydrogenase, chain A, domain 1"/>
    <property type="match status" value="1"/>
</dbReference>
<reference evidence="2" key="1">
    <citation type="submission" date="2018-06" db="EMBL/GenBank/DDBJ databases">
        <authorList>
            <person name="Zhirakovskaya E."/>
        </authorList>
    </citation>
    <scope>NUCLEOTIDE SEQUENCE</scope>
</reference>
<dbReference type="GO" id="GO:0005829">
    <property type="term" value="C:cytosol"/>
    <property type="evidence" value="ECO:0007669"/>
    <property type="project" value="TreeGrafter"/>
</dbReference>
<evidence type="ECO:0000259" key="1">
    <source>
        <dbReference type="Pfam" id="PF08501"/>
    </source>
</evidence>
<dbReference type="GO" id="GO:0019632">
    <property type="term" value="P:shikimate metabolic process"/>
    <property type="evidence" value="ECO:0007669"/>
    <property type="project" value="TreeGrafter"/>
</dbReference>
<accession>A0A3B0SEU8</accession>
<dbReference type="PANTHER" id="PTHR21089:SF1">
    <property type="entry name" value="BIFUNCTIONAL 3-DEHYDROQUINATE DEHYDRATASE_SHIKIMATE DEHYDROGENASE, CHLOROPLASTIC"/>
    <property type="match status" value="1"/>
</dbReference>
<dbReference type="Pfam" id="PF08501">
    <property type="entry name" value="Shikimate_dh_N"/>
    <property type="match status" value="1"/>
</dbReference>
<name>A0A3B0SEU8_9ZZZZ</name>
<dbReference type="EMBL" id="UOEH01000412">
    <property type="protein sequence ID" value="VAW03788.1"/>
    <property type="molecule type" value="Genomic_DNA"/>
</dbReference>
<sequence>MPVIDSATDVYAMIGDPVIQTKTPALFNQYCEKAALKSVMVPMRIIGADGLRLFVDTLRKTRFLKGLVSTIPHKKDLADLVDILSPTAQRLGVVNAVKVNDAGRLVGDMFDGAGFVNALAENRFDAAGKSVIILGGGAAGSAIGLALNLAGVTTIKIVEPASARRDALKKCFYGLDGIALAAQCDDFCSYDLIVNASPLGMNADDPLPGPVDTAKPDALVADAVTSTRITPFLKAAKARGRRIQTGEQMARGHLEALIQFFNL</sequence>